<gene>
    <name evidence="1" type="ORF">AAC691_12485</name>
</gene>
<sequence length="42" mass="4966">MAEIERIKALKREVRELRHANEIARKASAYFAMVECGRRHKP</sequence>
<dbReference type="RefSeq" id="WP_342627132.1">
    <property type="nucleotide sequence ID" value="NZ_CP152276.1"/>
</dbReference>
<accession>A0ABZ3D055</accession>
<protein>
    <recommendedName>
        <fullName evidence="3">Transposase</fullName>
    </recommendedName>
</protein>
<dbReference type="Proteomes" id="UP001449795">
    <property type="component" value="Chromosome"/>
</dbReference>
<evidence type="ECO:0000313" key="2">
    <source>
        <dbReference type="Proteomes" id="UP001449795"/>
    </source>
</evidence>
<keyword evidence="2" id="KW-1185">Reference proteome</keyword>
<organism evidence="1 2">
    <name type="scientific">Nguyenibacter vanlangensis</name>
    <dbReference type="NCBI Taxonomy" id="1216886"/>
    <lineage>
        <taxon>Bacteria</taxon>
        <taxon>Pseudomonadati</taxon>
        <taxon>Pseudomonadota</taxon>
        <taxon>Alphaproteobacteria</taxon>
        <taxon>Acetobacterales</taxon>
        <taxon>Acetobacteraceae</taxon>
        <taxon>Nguyenibacter</taxon>
    </lineage>
</organism>
<reference evidence="1 2" key="1">
    <citation type="submission" date="2024-04" db="EMBL/GenBank/DDBJ databases">
        <title>Complete genome sequence of Nguyenibacter vanlangesis HBCM-1154, a strain capable of nitrogen fixation, IAA production, and phosphorus solubilization isolated from sugarcane soil.</title>
        <authorList>
            <person name="MY HANH P."/>
        </authorList>
    </citation>
    <scope>NUCLEOTIDE SEQUENCE [LARGE SCALE GENOMIC DNA]</scope>
    <source>
        <strain evidence="1 2">HBCM 1154</strain>
    </source>
</reference>
<dbReference type="EMBL" id="CP152276">
    <property type="protein sequence ID" value="XAE41138.1"/>
    <property type="molecule type" value="Genomic_DNA"/>
</dbReference>
<evidence type="ECO:0000313" key="1">
    <source>
        <dbReference type="EMBL" id="XAE41138.1"/>
    </source>
</evidence>
<proteinExistence type="predicted"/>
<name>A0ABZ3D055_9PROT</name>
<evidence type="ECO:0008006" key="3">
    <source>
        <dbReference type="Google" id="ProtNLM"/>
    </source>
</evidence>